<dbReference type="EMBL" id="PEZK01000027">
    <property type="protein sequence ID" value="PIU02115.1"/>
    <property type="molecule type" value="Genomic_DNA"/>
</dbReference>
<keyword evidence="1" id="KW-0812">Transmembrane</keyword>
<sequence length="213" mass="24483">MPDIFVDKKVEKEAAKPVEPITKTLPLSESAWSSFVTRPKKVNFETQERREKVVLLLRRHWLTNVPWALLVVLMLVAPAFFSFFPLNDFLPGKFHLVGLIGWYLLTTAVFLEKSLSWLFNVNLITDERIVDIDFPTLLYRHISSAKIDHIEDISVQVGGFVRSLFNYGDVLIQTAGTQPEICFEAVPQPARVVKILNEMMLQEEQEKLEGRAR</sequence>
<reference evidence="3" key="1">
    <citation type="submission" date="2017-09" db="EMBL/GenBank/DDBJ databases">
        <title>Depth-based differentiation of microbial function through sediment-hosted aquifers and enrichment of novel symbionts in the deep terrestrial subsurface.</title>
        <authorList>
            <person name="Probst A.J."/>
            <person name="Ladd B."/>
            <person name="Jarett J.K."/>
            <person name="Geller-Mcgrath D.E."/>
            <person name="Sieber C.M.K."/>
            <person name="Emerson J.B."/>
            <person name="Anantharaman K."/>
            <person name="Thomas B.C."/>
            <person name="Malmstrom R."/>
            <person name="Stieglmeier M."/>
            <person name="Klingl A."/>
            <person name="Woyke T."/>
            <person name="Ryan C.M."/>
            <person name="Banfield J.F."/>
        </authorList>
    </citation>
    <scope>NUCLEOTIDE SEQUENCE [LARGE SCALE GENOMIC DNA]</scope>
</reference>
<protein>
    <recommendedName>
        <fullName evidence="4">DUF304 domain-containing protein</fullName>
    </recommendedName>
</protein>
<evidence type="ECO:0000256" key="1">
    <source>
        <dbReference type="SAM" id="Phobius"/>
    </source>
</evidence>
<proteinExistence type="predicted"/>
<dbReference type="AlphaFoldDB" id="A0A2M6XAU1"/>
<evidence type="ECO:0008006" key="4">
    <source>
        <dbReference type="Google" id="ProtNLM"/>
    </source>
</evidence>
<feature type="transmembrane region" description="Helical" evidence="1">
    <location>
        <begin position="67"/>
        <end position="86"/>
    </location>
</feature>
<evidence type="ECO:0000313" key="2">
    <source>
        <dbReference type="EMBL" id="PIU02115.1"/>
    </source>
</evidence>
<name>A0A2M6XAU1_9BACT</name>
<gene>
    <name evidence="2" type="ORF">COT66_01885</name>
</gene>
<feature type="transmembrane region" description="Helical" evidence="1">
    <location>
        <begin position="92"/>
        <end position="111"/>
    </location>
</feature>
<dbReference type="Proteomes" id="UP000231214">
    <property type="component" value="Unassembled WGS sequence"/>
</dbReference>
<keyword evidence="1" id="KW-0472">Membrane</keyword>
<organism evidence="2 3">
    <name type="scientific">Candidatus Shapirobacteria bacterium CG09_land_8_20_14_0_10_49_15</name>
    <dbReference type="NCBI Taxonomy" id="1974482"/>
    <lineage>
        <taxon>Bacteria</taxon>
        <taxon>Candidatus Shapironibacteriota</taxon>
    </lineage>
</organism>
<evidence type="ECO:0000313" key="3">
    <source>
        <dbReference type="Proteomes" id="UP000231214"/>
    </source>
</evidence>
<accession>A0A2M6XAU1</accession>
<keyword evidence="1" id="KW-1133">Transmembrane helix</keyword>
<comment type="caution">
    <text evidence="2">The sequence shown here is derived from an EMBL/GenBank/DDBJ whole genome shotgun (WGS) entry which is preliminary data.</text>
</comment>